<keyword evidence="4 5" id="KW-0067">ATP-binding</keyword>
<protein>
    <submittedName>
        <fullName evidence="9">Protein kinase</fullName>
    </submittedName>
</protein>
<feature type="transmembrane region" description="Helical" evidence="7">
    <location>
        <begin position="552"/>
        <end position="574"/>
    </location>
</feature>
<feature type="binding site" evidence="5">
    <location>
        <position position="38"/>
    </location>
    <ligand>
        <name>ATP</name>
        <dbReference type="ChEBI" id="CHEBI:30616"/>
    </ligand>
</feature>
<feature type="transmembrane region" description="Helical" evidence="7">
    <location>
        <begin position="595"/>
        <end position="613"/>
    </location>
</feature>
<feature type="compositionally biased region" description="Basic and acidic residues" evidence="6">
    <location>
        <begin position="339"/>
        <end position="353"/>
    </location>
</feature>
<dbReference type="InterPro" id="IPR008271">
    <property type="entry name" value="Ser/Thr_kinase_AS"/>
</dbReference>
<keyword evidence="7" id="KW-0812">Transmembrane</keyword>
<feature type="transmembrane region" description="Helical" evidence="7">
    <location>
        <begin position="506"/>
        <end position="527"/>
    </location>
</feature>
<dbReference type="PROSITE" id="PS50011">
    <property type="entry name" value="PROTEIN_KINASE_DOM"/>
    <property type="match status" value="1"/>
</dbReference>
<evidence type="ECO:0000256" key="4">
    <source>
        <dbReference type="ARBA" id="ARBA00022840"/>
    </source>
</evidence>
<evidence type="ECO:0000256" key="1">
    <source>
        <dbReference type="ARBA" id="ARBA00022679"/>
    </source>
</evidence>
<dbReference type="PANTHER" id="PTHR43289">
    <property type="entry name" value="MITOGEN-ACTIVATED PROTEIN KINASE KINASE KINASE 20-RELATED"/>
    <property type="match status" value="1"/>
</dbReference>
<evidence type="ECO:0000256" key="2">
    <source>
        <dbReference type="ARBA" id="ARBA00022741"/>
    </source>
</evidence>
<evidence type="ECO:0000256" key="3">
    <source>
        <dbReference type="ARBA" id="ARBA00022777"/>
    </source>
</evidence>
<proteinExistence type="predicted"/>
<keyword evidence="7" id="KW-1133">Transmembrane helix</keyword>
<evidence type="ECO:0000313" key="10">
    <source>
        <dbReference type="Proteomes" id="UP001612741"/>
    </source>
</evidence>
<dbReference type="Pfam" id="PF00069">
    <property type="entry name" value="Pkinase"/>
    <property type="match status" value="1"/>
</dbReference>
<dbReference type="CDD" id="cd14014">
    <property type="entry name" value="STKc_PknB_like"/>
    <property type="match status" value="1"/>
</dbReference>
<dbReference type="Gene3D" id="3.30.200.20">
    <property type="entry name" value="Phosphorylase Kinase, domain 1"/>
    <property type="match status" value="1"/>
</dbReference>
<evidence type="ECO:0000256" key="5">
    <source>
        <dbReference type="PROSITE-ProRule" id="PRU10141"/>
    </source>
</evidence>
<dbReference type="GO" id="GO:0016301">
    <property type="term" value="F:kinase activity"/>
    <property type="evidence" value="ECO:0007669"/>
    <property type="project" value="UniProtKB-KW"/>
</dbReference>
<feature type="region of interest" description="Disordered" evidence="6">
    <location>
        <begin position="261"/>
        <end position="420"/>
    </location>
</feature>
<organism evidence="9 10">
    <name type="scientific">Nonomuraea typhae</name>
    <dbReference type="NCBI Taxonomy" id="2603600"/>
    <lineage>
        <taxon>Bacteria</taxon>
        <taxon>Bacillati</taxon>
        <taxon>Actinomycetota</taxon>
        <taxon>Actinomycetes</taxon>
        <taxon>Streptosporangiales</taxon>
        <taxon>Streptosporangiaceae</taxon>
        <taxon>Nonomuraea</taxon>
    </lineage>
</organism>
<dbReference type="PROSITE" id="PS00107">
    <property type="entry name" value="PROTEIN_KINASE_ATP"/>
    <property type="match status" value="1"/>
</dbReference>
<dbReference type="EMBL" id="JBITGY010000014">
    <property type="protein sequence ID" value="MFI6504138.1"/>
    <property type="molecule type" value="Genomic_DNA"/>
</dbReference>
<dbReference type="SMART" id="SM00220">
    <property type="entry name" value="S_TKc"/>
    <property type="match status" value="1"/>
</dbReference>
<feature type="transmembrane region" description="Helical" evidence="7">
    <location>
        <begin position="454"/>
        <end position="485"/>
    </location>
</feature>
<keyword evidence="10" id="KW-1185">Reference proteome</keyword>
<feature type="compositionally biased region" description="Basic and acidic residues" evidence="6">
    <location>
        <begin position="290"/>
        <end position="301"/>
    </location>
</feature>
<accession>A0ABW7Z9K2</accession>
<evidence type="ECO:0000256" key="6">
    <source>
        <dbReference type="SAM" id="MobiDB-lite"/>
    </source>
</evidence>
<keyword evidence="7" id="KW-0472">Membrane</keyword>
<dbReference type="Proteomes" id="UP001612741">
    <property type="component" value="Unassembled WGS sequence"/>
</dbReference>
<dbReference type="RefSeq" id="WP_397089900.1">
    <property type="nucleotide sequence ID" value="NZ_JBITGY010000014.1"/>
</dbReference>
<gene>
    <name evidence="9" type="ORF">ACIBG2_42605</name>
</gene>
<name>A0ABW7Z9K2_9ACTN</name>
<dbReference type="Gene3D" id="1.10.510.10">
    <property type="entry name" value="Transferase(Phosphotransferase) domain 1"/>
    <property type="match status" value="1"/>
</dbReference>
<evidence type="ECO:0000313" key="9">
    <source>
        <dbReference type="EMBL" id="MFI6504138.1"/>
    </source>
</evidence>
<keyword evidence="2 5" id="KW-0547">Nucleotide-binding</keyword>
<dbReference type="PROSITE" id="PS00108">
    <property type="entry name" value="PROTEIN_KINASE_ST"/>
    <property type="match status" value="1"/>
</dbReference>
<dbReference type="SUPFAM" id="SSF56112">
    <property type="entry name" value="Protein kinase-like (PK-like)"/>
    <property type="match status" value="1"/>
</dbReference>
<sequence>MSKLGKVGPYTLLERLGRGGMGEVYLAVARRGERVAIKVLRDLVEDESARIRLEREVRALRRVESPYVARVFDADLDCDRPYLVMEHIEGDTLLERVRRSGPLDVGGLVELAQGIATALAITHAAGVIHRDLKPANILMSERGPVLIDFGIAQVLDATRLTMTGTFLGTPGYTAPEIFADEQVDSPADVHAWGATVAFAATGRPTFGRGTAEAQMYAVLNGQADLKGVPVELLPLVRAALHREPAKRPTAALLADRLSRLARATAPDTPGEGVAEVPPPRRRLRPGAADDAARGRAGEEQKTPQPRARAPRVRSAEEPGTPVPRGRTRDEPNTPVPRGRAADPGRGRTAKEEPNTPVPRGRAADPGRGRTSKEDLARGRAKEELVRARAKEEPGARGRVKEEPGARGRVKAGDNPKTPVPRARTKLAAEGRLVRPRGRAREGGATTLPAGNTALLLLAVLAVPCVVASVVYPIASIGITAALVVLTRTLWMSHWLVRNRSSKRVRVLLRVLLFPFALVGAAATAAVWPGAPVALVAGGALWATGGGEIVTDWWQQVAPVTVAAVVFGVLCGGITGREIERIGARLPNLRREGLRALAVLGGFVALCAAAVRAIDLLF</sequence>
<feature type="domain" description="Protein kinase" evidence="8">
    <location>
        <begin position="10"/>
        <end position="260"/>
    </location>
</feature>
<evidence type="ECO:0000259" key="8">
    <source>
        <dbReference type="PROSITE" id="PS50011"/>
    </source>
</evidence>
<dbReference type="InterPro" id="IPR011009">
    <property type="entry name" value="Kinase-like_dom_sf"/>
</dbReference>
<dbReference type="InterPro" id="IPR017441">
    <property type="entry name" value="Protein_kinase_ATP_BS"/>
</dbReference>
<evidence type="ECO:0000256" key="7">
    <source>
        <dbReference type="SAM" id="Phobius"/>
    </source>
</evidence>
<dbReference type="PANTHER" id="PTHR43289:SF34">
    <property type="entry name" value="SERINE_THREONINE-PROTEIN KINASE YBDM-RELATED"/>
    <property type="match status" value="1"/>
</dbReference>
<keyword evidence="1" id="KW-0808">Transferase</keyword>
<keyword evidence="3 9" id="KW-0418">Kinase</keyword>
<reference evidence="9 10" key="1">
    <citation type="submission" date="2024-10" db="EMBL/GenBank/DDBJ databases">
        <title>The Natural Products Discovery Center: Release of the First 8490 Sequenced Strains for Exploring Actinobacteria Biosynthetic Diversity.</title>
        <authorList>
            <person name="Kalkreuter E."/>
            <person name="Kautsar S.A."/>
            <person name="Yang D."/>
            <person name="Bader C.D."/>
            <person name="Teijaro C.N."/>
            <person name="Fluegel L."/>
            <person name="Davis C.M."/>
            <person name="Simpson J.R."/>
            <person name="Lauterbach L."/>
            <person name="Steele A.D."/>
            <person name="Gui C."/>
            <person name="Meng S."/>
            <person name="Li G."/>
            <person name="Viehrig K."/>
            <person name="Ye F."/>
            <person name="Su P."/>
            <person name="Kiefer A.F."/>
            <person name="Nichols A."/>
            <person name="Cepeda A.J."/>
            <person name="Yan W."/>
            <person name="Fan B."/>
            <person name="Jiang Y."/>
            <person name="Adhikari A."/>
            <person name="Zheng C.-J."/>
            <person name="Schuster L."/>
            <person name="Cowan T.M."/>
            <person name="Smanski M.J."/>
            <person name="Chevrette M.G."/>
            <person name="De Carvalho L.P.S."/>
            <person name="Shen B."/>
        </authorList>
    </citation>
    <scope>NUCLEOTIDE SEQUENCE [LARGE SCALE GENOMIC DNA]</scope>
    <source>
        <strain evidence="9 10">NPDC050545</strain>
    </source>
</reference>
<dbReference type="InterPro" id="IPR000719">
    <property type="entry name" value="Prot_kinase_dom"/>
</dbReference>
<feature type="compositionally biased region" description="Basic and acidic residues" evidence="6">
    <location>
        <begin position="361"/>
        <end position="413"/>
    </location>
</feature>
<comment type="caution">
    <text evidence="9">The sequence shown here is derived from an EMBL/GenBank/DDBJ whole genome shotgun (WGS) entry which is preliminary data.</text>
</comment>